<sequence>MKNIDKLAKMFEERENNTIITATIGEVLSMSPPRIKYGDNIILERDRLVFSNHVLNGYVRTFRLTGIDINQLSITSDGEMSFHLKDSPPAQDYDIKGFTLPTSQANQLTATMEYTNTLVPGDKVIMIPDTSLRKWFVVDKAVMV</sequence>
<dbReference type="EMBL" id="FNPV01000011">
    <property type="protein sequence ID" value="SDZ19463.1"/>
    <property type="molecule type" value="Genomic_DNA"/>
</dbReference>
<dbReference type="OrthoDB" id="2974213at2"/>
<gene>
    <name evidence="1" type="ORF">SAMN05192546_11183</name>
</gene>
<accession>A0A1H3R1S9</accession>
<dbReference type="RefSeq" id="WP_093315385.1">
    <property type="nucleotide sequence ID" value="NZ_FNPV01000011.1"/>
</dbReference>
<keyword evidence="2" id="KW-1185">Reference proteome</keyword>
<evidence type="ECO:0000313" key="2">
    <source>
        <dbReference type="Proteomes" id="UP000199230"/>
    </source>
</evidence>
<dbReference type="AlphaFoldDB" id="A0A1H3R1S9"/>
<proteinExistence type="predicted"/>
<evidence type="ECO:0000313" key="1">
    <source>
        <dbReference type="EMBL" id="SDZ19463.1"/>
    </source>
</evidence>
<evidence type="ECO:0008006" key="3">
    <source>
        <dbReference type="Google" id="ProtNLM"/>
    </source>
</evidence>
<reference evidence="1 2" key="1">
    <citation type="submission" date="2016-10" db="EMBL/GenBank/DDBJ databases">
        <authorList>
            <person name="de Groot N.N."/>
        </authorList>
    </citation>
    <scope>NUCLEOTIDE SEQUENCE [LARGE SCALE GENOMIC DNA]</scope>
    <source>
        <strain evidence="1 2">APO</strain>
    </source>
</reference>
<dbReference type="Proteomes" id="UP000199230">
    <property type="component" value="Unassembled WGS sequence"/>
</dbReference>
<protein>
    <recommendedName>
        <fullName evidence="3">DUF2577 domain-containing protein</fullName>
    </recommendedName>
</protein>
<dbReference type="Pfam" id="PF10844">
    <property type="entry name" value="DUF2577"/>
    <property type="match status" value="1"/>
</dbReference>
<organism evidence="1 2">
    <name type="scientific">Tindallia californiensis</name>
    <dbReference type="NCBI Taxonomy" id="159292"/>
    <lineage>
        <taxon>Bacteria</taxon>
        <taxon>Bacillati</taxon>
        <taxon>Bacillota</taxon>
        <taxon>Clostridia</taxon>
        <taxon>Peptostreptococcales</taxon>
        <taxon>Tindalliaceae</taxon>
        <taxon>Tindallia</taxon>
    </lineage>
</organism>
<dbReference type="STRING" id="159292.SAMN05192546_11183"/>
<name>A0A1H3R1S9_9FIRM</name>
<dbReference type="InterPro" id="IPR022555">
    <property type="entry name" value="DUF2577"/>
</dbReference>